<reference evidence="2" key="1">
    <citation type="submission" date="2018-11" db="EMBL/GenBank/DDBJ databases">
        <authorList>
            <person name="Grassa J C."/>
        </authorList>
    </citation>
    <scope>NUCLEOTIDE SEQUENCE [LARGE SCALE GENOMIC DNA]</scope>
</reference>
<keyword evidence="3" id="KW-1185">Reference proteome</keyword>
<dbReference type="InterPro" id="IPR056592">
    <property type="entry name" value="Beta-prop_At3g26010-like"/>
</dbReference>
<dbReference type="AlphaFoldDB" id="A0A803PFC1"/>
<sequence>MFFAFSQQNHYAERPFFISLDHSACGVQSSALSFLPESVFIRAASHGLLCCQSIFTHNPRYYICNPATKEWKKLPKPKFYHWQNSAAVALNFHPSVFNFKANFELVCAVAVPENHVVCFEIYSSRSGSWRISGTECYEEDALKLKGDGFCLNGVAFWETCCGTILAFYLSDEEYDGLRIDIHGGWDMSFKYRISLDSSTPSQTNGELRVLPCVNGEVVMVISKRGFLGAYKVKDRKMKLSGISYGHDNSITSDEYVKCLPYVNSLVSVGSQIVESQDFYH</sequence>
<dbReference type="InterPro" id="IPR017451">
    <property type="entry name" value="F-box-assoc_interact_dom"/>
</dbReference>
<dbReference type="EMBL" id="UZAU01000401">
    <property type="status" value="NOT_ANNOTATED_CDS"/>
    <property type="molecule type" value="Genomic_DNA"/>
</dbReference>
<evidence type="ECO:0000313" key="3">
    <source>
        <dbReference type="Proteomes" id="UP000596661"/>
    </source>
</evidence>
<dbReference type="Pfam" id="PF24750">
    <property type="entry name" value="b-prop_At3g26010-like"/>
    <property type="match status" value="1"/>
</dbReference>
<dbReference type="NCBIfam" id="TIGR01640">
    <property type="entry name" value="F_box_assoc_1"/>
    <property type="match status" value="1"/>
</dbReference>
<feature type="domain" description="F-box protein At3g26010-like beta-propeller" evidence="1">
    <location>
        <begin position="38"/>
        <end position="159"/>
    </location>
</feature>
<dbReference type="PANTHER" id="PTHR35546">
    <property type="entry name" value="F-BOX PROTEIN INTERACTION DOMAIN PROTEIN-RELATED"/>
    <property type="match status" value="1"/>
</dbReference>
<proteinExistence type="predicted"/>
<organism evidence="2 3">
    <name type="scientific">Cannabis sativa</name>
    <name type="common">Hemp</name>
    <name type="synonym">Marijuana</name>
    <dbReference type="NCBI Taxonomy" id="3483"/>
    <lineage>
        <taxon>Eukaryota</taxon>
        <taxon>Viridiplantae</taxon>
        <taxon>Streptophyta</taxon>
        <taxon>Embryophyta</taxon>
        <taxon>Tracheophyta</taxon>
        <taxon>Spermatophyta</taxon>
        <taxon>Magnoliopsida</taxon>
        <taxon>eudicotyledons</taxon>
        <taxon>Gunneridae</taxon>
        <taxon>Pentapetalae</taxon>
        <taxon>rosids</taxon>
        <taxon>fabids</taxon>
        <taxon>Rosales</taxon>
        <taxon>Cannabaceae</taxon>
        <taxon>Cannabis</taxon>
    </lineage>
</organism>
<accession>A0A803PFC1</accession>
<evidence type="ECO:0000259" key="1">
    <source>
        <dbReference type="Pfam" id="PF24750"/>
    </source>
</evidence>
<dbReference type="PANTHER" id="PTHR35546:SF25">
    <property type="entry name" value="F-BOX DOMAIN-CONTAINING PROTEIN"/>
    <property type="match status" value="1"/>
</dbReference>
<dbReference type="Gramene" id="evm.model.04.2008">
    <property type="protein sequence ID" value="cds.evm.model.04.2008"/>
    <property type="gene ID" value="evm.TU.04.2008"/>
</dbReference>
<evidence type="ECO:0000313" key="2">
    <source>
        <dbReference type="EnsemblPlants" id="cds.evm.model.04.2008"/>
    </source>
</evidence>
<dbReference type="InterPro" id="IPR055290">
    <property type="entry name" value="At3g26010-like"/>
</dbReference>
<protein>
    <recommendedName>
        <fullName evidence="1">F-box protein At3g26010-like beta-propeller domain-containing protein</fullName>
    </recommendedName>
</protein>
<reference evidence="2" key="2">
    <citation type="submission" date="2021-03" db="UniProtKB">
        <authorList>
            <consortium name="EnsemblPlants"/>
        </authorList>
    </citation>
    <scope>IDENTIFICATION</scope>
</reference>
<dbReference type="EnsemblPlants" id="evm.model.04.2008">
    <property type="protein sequence ID" value="cds.evm.model.04.2008"/>
    <property type="gene ID" value="evm.TU.04.2008"/>
</dbReference>
<dbReference type="Proteomes" id="UP000596661">
    <property type="component" value="Chromosome 4"/>
</dbReference>
<name>A0A803PFC1_CANSA</name>